<evidence type="ECO:0000313" key="3">
    <source>
        <dbReference type="Proteomes" id="UP000233293"/>
    </source>
</evidence>
<accession>A0A2N3PUR9</accession>
<proteinExistence type="predicted"/>
<evidence type="ECO:0000313" key="2">
    <source>
        <dbReference type="EMBL" id="PKU24143.1"/>
    </source>
</evidence>
<protein>
    <submittedName>
        <fullName evidence="2">Uncharacterized protein</fullName>
    </submittedName>
</protein>
<keyword evidence="1" id="KW-0732">Signal</keyword>
<dbReference type="Proteomes" id="UP000233293">
    <property type="component" value="Unassembled WGS sequence"/>
</dbReference>
<reference evidence="3" key="1">
    <citation type="submission" date="2017-12" db="EMBL/GenBank/DDBJ databases">
        <title>Draft genome sequence of Telmatospirillum siberiense 26-4b1T, an acidotolerant peatland alphaproteobacterium potentially involved in sulfur cycling.</title>
        <authorList>
            <person name="Hausmann B."/>
            <person name="Pjevac P."/>
            <person name="Schreck K."/>
            <person name="Herbold C.W."/>
            <person name="Daims H."/>
            <person name="Wagner M."/>
            <person name="Pester M."/>
            <person name="Loy A."/>
        </authorList>
    </citation>
    <scope>NUCLEOTIDE SEQUENCE [LARGE SCALE GENOMIC DNA]</scope>
    <source>
        <strain evidence="3">26-4b1</strain>
    </source>
</reference>
<dbReference type="OrthoDB" id="7277196at2"/>
<sequence length="124" mass="13164">MKAAWRAAGLVLLWLFGAAASTAAAAQRTEKINDYPTAERADYVLGCMAANGNSRMALLKCSCAIDAIARTMPFADYEKAQTALGMQAGGGVGGRVGLFRDPPELKLLIEKLHRAQADADLTCF</sequence>
<organism evidence="2 3">
    <name type="scientific">Telmatospirillum siberiense</name>
    <dbReference type="NCBI Taxonomy" id="382514"/>
    <lineage>
        <taxon>Bacteria</taxon>
        <taxon>Pseudomonadati</taxon>
        <taxon>Pseudomonadota</taxon>
        <taxon>Alphaproteobacteria</taxon>
        <taxon>Rhodospirillales</taxon>
        <taxon>Rhodospirillaceae</taxon>
        <taxon>Telmatospirillum</taxon>
    </lineage>
</organism>
<dbReference type="AlphaFoldDB" id="A0A2N3PUR9"/>
<feature type="chain" id="PRO_5014826912" evidence="1">
    <location>
        <begin position="26"/>
        <end position="124"/>
    </location>
</feature>
<dbReference type="EMBL" id="PIUM01000013">
    <property type="protein sequence ID" value="PKU24143.1"/>
    <property type="molecule type" value="Genomic_DNA"/>
</dbReference>
<name>A0A2N3PUR9_9PROT</name>
<comment type="caution">
    <text evidence="2">The sequence shown here is derived from an EMBL/GenBank/DDBJ whole genome shotgun (WGS) entry which is preliminary data.</text>
</comment>
<feature type="signal peptide" evidence="1">
    <location>
        <begin position="1"/>
        <end position="25"/>
    </location>
</feature>
<keyword evidence="3" id="KW-1185">Reference proteome</keyword>
<dbReference type="RefSeq" id="WP_101250938.1">
    <property type="nucleotide sequence ID" value="NZ_PIUM01000013.1"/>
</dbReference>
<gene>
    <name evidence="2" type="ORF">CWS72_12440</name>
</gene>
<evidence type="ECO:0000256" key="1">
    <source>
        <dbReference type="SAM" id="SignalP"/>
    </source>
</evidence>